<name>A0A699RBY0_TANCI</name>
<feature type="compositionally biased region" description="Low complexity" evidence="1">
    <location>
        <begin position="1"/>
        <end position="12"/>
    </location>
</feature>
<evidence type="ECO:0000313" key="2">
    <source>
        <dbReference type="EMBL" id="GFC83395.1"/>
    </source>
</evidence>
<gene>
    <name evidence="2" type="ORF">Tci_855365</name>
</gene>
<feature type="non-terminal residue" evidence="2">
    <location>
        <position position="1"/>
    </location>
</feature>
<organism evidence="2">
    <name type="scientific">Tanacetum cinerariifolium</name>
    <name type="common">Dalmatian daisy</name>
    <name type="synonym">Chrysanthemum cinerariifolium</name>
    <dbReference type="NCBI Taxonomy" id="118510"/>
    <lineage>
        <taxon>Eukaryota</taxon>
        <taxon>Viridiplantae</taxon>
        <taxon>Streptophyta</taxon>
        <taxon>Embryophyta</taxon>
        <taxon>Tracheophyta</taxon>
        <taxon>Spermatophyta</taxon>
        <taxon>Magnoliopsida</taxon>
        <taxon>eudicotyledons</taxon>
        <taxon>Gunneridae</taxon>
        <taxon>Pentapetalae</taxon>
        <taxon>asterids</taxon>
        <taxon>campanulids</taxon>
        <taxon>Asterales</taxon>
        <taxon>Asteraceae</taxon>
        <taxon>Asteroideae</taxon>
        <taxon>Anthemideae</taxon>
        <taxon>Anthemidinae</taxon>
        <taxon>Tanacetum</taxon>
    </lineage>
</organism>
<proteinExistence type="predicted"/>
<dbReference type="EMBL" id="BKCJ011089281">
    <property type="protein sequence ID" value="GFC83395.1"/>
    <property type="molecule type" value="Genomic_DNA"/>
</dbReference>
<accession>A0A699RBY0</accession>
<evidence type="ECO:0000256" key="1">
    <source>
        <dbReference type="SAM" id="MobiDB-lite"/>
    </source>
</evidence>
<sequence>LPALSSHLLLPSTDHSDDILEADLPPQKRQAERPMFREIGYGITDTCDELVDAIQEIAPTTLKGVNQRVIELATTTQLTAALGRIHTLKTREPARIDDPEDANSSA</sequence>
<feature type="region of interest" description="Disordered" evidence="1">
    <location>
        <begin position="1"/>
        <end position="20"/>
    </location>
</feature>
<reference evidence="2" key="1">
    <citation type="journal article" date="2019" name="Sci. Rep.">
        <title>Draft genome of Tanacetum cinerariifolium, the natural source of mosquito coil.</title>
        <authorList>
            <person name="Yamashiro T."/>
            <person name="Shiraishi A."/>
            <person name="Satake H."/>
            <person name="Nakayama K."/>
        </authorList>
    </citation>
    <scope>NUCLEOTIDE SEQUENCE</scope>
</reference>
<dbReference type="AlphaFoldDB" id="A0A699RBY0"/>
<protein>
    <submittedName>
        <fullName evidence="2">Uncharacterized protein</fullName>
    </submittedName>
</protein>
<comment type="caution">
    <text evidence="2">The sequence shown here is derived from an EMBL/GenBank/DDBJ whole genome shotgun (WGS) entry which is preliminary data.</text>
</comment>